<dbReference type="RefSeq" id="WP_006993852.1">
    <property type="nucleotide sequence ID" value="NZ_JBBMQS010000025.1"/>
</dbReference>
<keyword evidence="3 7" id="KW-0808">Transferase</keyword>
<evidence type="ECO:0000256" key="2">
    <source>
        <dbReference type="ARBA" id="ARBA00022490"/>
    </source>
</evidence>
<evidence type="ECO:0000256" key="4">
    <source>
        <dbReference type="ARBA" id="ARBA00023315"/>
    </source>
</evidence>
<comment type="function">
    <text evidence="5">Acetylates the N-terminal alanine of ribosomal protein bS18.</text>
</comment>
<dbReference type="Proteomes" id="UP001461163">
    <property type="component" value="Unassembled WGS sequence"/>
</dbReference>
<comment type="similarity">
    <text evidence="1 5">Belongs to the acetyltransferase family. RimI subfamily.</text>
</comment>
<proteinExistence type="inferred from homology"/>
<keyword evidence="8" id="KW-1185">Reference proteome</keyword>
<evidence type="ECO:0000259" key="6">
    <source>
        <dbReference type="PROSITE" id="PS51186"/>
    </source>
</evidence>
<name>A0ABU9T1C6_9ALTE</name>
<protein>
    <recommendedName>
        <fullName evidence="5">[Ribosomal protein bS18]-alanine N-acetyltransferase</fullName>
        <ecNumber evidence="5">2.3.1.266</ecNumber>
    </recommendedName>
</protein>
<sequence>MTDLLQLNQDNYRCAFVIHCQGHSHPWSEPVFADCLTDNYQAYELLQDGMCAGLYVGLFVLDEATLMDIVVGEAFRGRGLSKVLMSHFLALCVDKNMHCVWLEVRASNVAAIGLYQAYGFEQIECRKDYYETQDGREDALMMKLALGAEPQL</sequence>
<dbReference type="PANTHER" id="PTHR43420">
    <property type="entry name" value="ACETYLTRANSFERASE"/>
    <property type="match status" value="1"/>
</dbReference>
<dbReference type="InterPro" id="IPR016181">
    <property type="entry name" value="Acyl_CoA_acyltransferase"/>
</dbReference>
<evidence type="ECO:0000256" key="1">
    <source>
        <dbReference type="ARBA" id="ARBA00005395"/>
    </source>
</evidence>
<comment type="catalytic activity">
    <reaction evidence="5">
        <text>N-terminal L-alanyl-[ribosomal protein bS18] + acetyl-CoA = N-terminal N(alpha)-acetyl-L-alanyl-[ribosomal protein bS18] + CoA + H(+)</text>
        <dbReference type="Rhea" id="RHEA:43756"/>
        <dbReference type="Rhea" id="RHEA-COMP:10676"/>
        <dbReference type="Rhea" id="RHEA-COMP:10677"/>
        <dbReference type="ChEBI" id="CHEBI:15378"/>
        <dbReference type="ChEBI" id="CHEBI:57287"/>
        <dbReference type="ChEBI" id="CHEBI:57288"/>
        <dbReference type="ChEBI" id="CHEBI:64718"/>
        <dbReference type="ChEBI" id="CHEBI:83683"/>
        <dbReference type="EC" id="2.3.1.266"/>
    </reaction>
</comment>
<organism evidence="7 8">
    <name type="scientific">Paraglaciecola mesophila</name>
    <dbReference type="NCBI Taxonomy" id="197222"/>
    <lineage>
        <taxon>Bacteria</taxon>
        <taxon>Pseudomonadati</taxon>
        <taxon>Pseudomonadota</taxon>
        <taxon>Gammaproteobacteria</taxon>
        <taxon>Alteromonadales</taxon>
        <taxon>Alteromonadaceae</taxon>
        <taxon>Paraglaciecola</taxon>
    </lineage>
</organism>
<comment type="subcellular location">
    <subcellularLocation>
        <location evidence="5">Cytoplasm</location>
    </subcellularLocation>
</comment>
<keyword evidence="4 7" id="KW-0012">Acyltransferase</keyword>
<dbReference type="InterPro" id="IPR000182">
    <property type="entry name" value="GNAT_dom"/>
</dbReference>
<dbReference type="EC" id="2.3.1.266" evidence="5"/>
<gene>
    <name evidence="7" type="primary">rimI</name>
    <name evidence="7" type="ORF">WNY77_21250</name>
</gene>
<dbReference type="SUPFAM" id="SSF55729">
    <property type="entry name" value="Acyl-CoA N-acyltransferases (Nat)"/>
    <property type="match status" value="1"/>
</dbReference>
<dbReference type="Gene3D" id="3.40.630.30">
    <property type="match status" value="1"/>
</dbReference>
<dbReference type="PANTHER" id="PTHR43420:SF12">
    <property type="entry name" value="N-ACETYLTRANSFERASE DOMAIN-CONTAINING PROTEIN"/>
    <property type="match status" value="1"/>
</dbReference>
<dbReference type="InterPro" id="IPR050680">
    <property type="entry name" value="YpeA/RimI_acetyltransf"/>
</dbReference>
<dbReference type="PROSITE" id="PS51186">
    <property type="entry name" value="GNAT"/>
    <property type="match status" value="1"/>
</dbReference>
<dbReference type="CDD" id="cd04301">
    <property type="entry name" value="NAT_SF"/>
    <property type="match status" value="1"/>
</dbReference>
<dbReference type="GO" id="GO:0005840">
    <property type="term" value="C:ribosome"/>
    <property type="evidence" value="ECO:0007669"/>
    <property type="project" value="UniProtKB-KW"/>
</dbReference>
<evidence type="ECO:0000313" key="8">
    <source>
        <dbReference type="Proteomes" id="UP001461163"/>
    </source>
</evidence>
<comment type="caution">
    <text evidence="7">The sequence shown here is derived from an EMBL/GenBank/DDBJ whole genome shotgun (WGS) entry which is preliminary data.</text>
</comment>
<evidence type="ECO:0000256" key="5">
    <source>
        <dbReference type="RuleBase" id="RU363094"/>
    </source>
</evidence>
<reference evidence="7 8" key="1">
    <citation type="submission" date="2024-03" db="EMBL/GenBank/DDBJ databases">
        <title>Community enrichment and isolation of bacterial strains for fucoidan degradation.</title>
        <authorList>
            <person name="Sichert A."/>
        </authorList>
    </citation>
    <scope>NUCLEOTIDE SEQUENCE [LARGE SCALE GENOMIC DNA]</scope>
    <source>
        <strain evidence="7 8">AS12</strain>
    </source>
</reference>
<evidence type="ECO:0000313" key="7">
    <source>
        <dbReference type="EMBL" id="MEM5499939.1"/>
    </source>
</evidence>
<accession>A0ABU9T1C6</accession>
<keyword evidence="2 5" id="KW-0963">Cytoplasm</keyword>
<keyword evidence="7" id="KW-0687">Ribonucleoprotein</keyword>
<dbReference type="EMBL" id="JBBMQS010000025">
    <property type="protein sequence ID" value="MEM5499939.1"/>
    <property type="molecule type" value="Genomic_DNA"/>
</dbReference>
<dbReference type="GO" id="GO:0008999">
    <property type="term" value="F:protein-N-terminal-alanine acetyltransferase activity"/>
    <property type="evidence" value="ECO:0007669"/>
    <property type="project" value="UniProtKB-EC"/>
</dbReference>
<dbReference type="Pfam" id="PF00583">
    <property type="entry name" value="Acetyltransf_1"/>
    <property type="match status" value="1"/>
</dbReference>
<feature type="domain" description="N-acetyltransferase" evidence="6">
    <location>
        <begin position="1"/>
        <end position="147"/>
    </location>
</feature>
<keyword evidence="7" id="KW-0689">Ribosomal protein</keyword>
<evidence type="ECO:0000256" key="3">
    <source>
        <dbReference type="ARBA" id="ARBA00022679"/>
    </source>
</evidence>
<dbReference type="InterPro" id="IPR006464">
    <property type="entry name" value="AcTrfase_RimI/Ard1"/>
</dbReference>
<dbReference type="NCBIfam" id="TIGR01575">
    <property type="entry name" value="rimI"/>
    <property type="match status" value="1"/>
</dbReference>